<dbReference type="Pfam" id="PF09346">
    <property type="entry name" value="SMI1_KNR4"/>
    <property type="match status" value="1"/>
</dbReference>
<dbReference type="InterPro" id="IPR018958">
    <property type="entry name" value="Knr4/Smi1-like_dom"/>
</dbReference>
<dbReference type="SMART" id="SM00860">
    <property type="entry name" value="SMI1_KNR4"/>
    <property type="match status" value="1"/>
</dbReference>
<accession>A0A9X2ENN7</accession>
<feature type="domain" description="Knr4/Smi1-like" evidence="1">
    <location>
        <begin position="12"/>
        <end position="149"/>
    </location>
</feature>
<dbReference type="EMBL" id="JALBWM010000071">
    <property type="protein sequence ID" value="MCO1335602.1"/>
    <property type="molecule type" value="Genomic_DNA"/>
</dbReference>
<evidence type="ECO:0000313" key="2">
    <source>
        <dbReference type="EMBL" id="MCO1335602.1"/>
    </source>
</evidence>
<dbReference type="Gene3D" id="3.40.1580.10">
    <property type="entry name" value="SMI1/KNR4-like"/>
    <property type="match status" value="1"/>
</dbReference>
<protein>
    <submittedName>
        <fullName evidence="2">SMI1/KNR4 family protein</fullName>
    </submittedName>
</protein>
<gene>
    <name evidence="2" type="ORF">MO867_14785</name>
</gene>
<dbReference type="Proteomes" id="UP001139028">
    <property type="component" value="Unassembled WGS sequence"/>
</dbReference>
<sequence length="158" mass="17891">MSLAILTDSGPTVTIEEIHNVEKRLGIIFPDSVRKFFLENNGGTPVPDTFPETDEYEPITISVFLTLNGSPPGEKTLETTYKTGINNGYLPTDLIPFAIDWGGNYLCFNATGQIYFLPMDCWHKDLTLEDNITKKRKLICDTFDRFINSLVIEEEAYE</sequence>
<organism evidence="2 3">
    <name type="scientific">Microbulbifer okhotskensis</name>
    <dbReference type="NCBI Taxonomy" id="2926617"/>
    <lineage>
        <taxon>Bacteria</taxon>
        <taxon>Pseudomonadati</taxon>
        <taxon>Pseudomonadota</taxon>
        <taxon>Gammaproteobacteria</taxon>
        <taxon>Cellvibrionales</taxon>
        <taxon>Microbulbiferaceae</taxon>
        <taxon>Microbulbifer</taxon>
    </lineage>
</organism>
<evidence type="ECO:0000313" key="3">
    <source>
        <dbReference type="Proteomes" id="UP001139028"/>
    </source>
</evidence>
<evidence type="ECO:0000259" key="1">
    <source>
        <dbReference type="SMART" id="SM00860"/>
    </source>
</evidence>
<reference evidence="2" key="1">
    <citation type="journal article" date="2022" name="Arch. Microbiol.">
        <title>Microbulbifer okhotskensis sp. nov., isolated from a deep bottom sediment of the Okhotsk Sea.</title>
        <authorList>
            <person name="Romanenko L."/>
            <person name="Kurilenko V."/>
            <person name="Otstavnykh N."/>
            <person name="Velansky P."/>
            <person name="Isaeva M."/>
            <person name="Mikhailov V."/>
        </authorList>
    </citation>
    <scope>NUCLEOTIDE SEQUENCE</scope>
    <source>
        <strain evidence="2">OS29</strain>
    </source>
</reference>
<name>A0A9X2ENN7_9GAMM</name>
<dbReference type="RefSeq" id="WP_252470478.1">
    <property type="nucleotide sequence ID" value="NZ_JALBWM010000071.1"/>
</dbReference>
<dbReference type="InterPro" id="IPR037883">
    <property type="entry name" value="Knr4/Smi1-like_sf"/>
</dbReference>
<dbReference type="SUPFAM" id="SSF160631">
    <property type="entry name" value="SMI1/KNR4-like"/>
    <property type="match status" value="1"/>
</dbReference>
<keyword evidence="3" id="KW-1185">Reference proteome</keyword>
<comment type="caution">
    <text evidence="2">The sequence shown here is derived from an EMBL/GenBank/DDBJ whole genome shotgun (WGS) entry which is preliminary data.</text>
</comment>
<proteinExistence type="predicted"/>
<dbReference type="AlphaFoldDB" id="A0A9X2ENN7"/>